<dbReference type="Pfam" id="PF00210">
    <property type="entry name" value="Ferritin"/>
    <property type="match status" value="1"/>
</dbReference>
<evidence type="ECO:0000313" key="6">
    <source>
        <dbReference type="EMBL" id="AGE14132.1"/>
    </source>
</evidence>
<evidence type="ECO:0000256" key="4">
    <source>
        <dbReference type="ARBA" id="ARBA00023004"/>
    </source>
</evidence>
<dbReference type="GO" id="GO:0004322">
    <property type="term" value="F:ferroxidase activity"/>
    <property type="evidence" value="ECO:0007669"/>
    <property type="project" value="TreeGrafter"/>
</dbReference>
<dbReference type="PROSITE" id="PS50905">
    <property type="entry name" value="FERRITIN_LIKE"/>
    <property type="match status" value="1"/>
</dbReference>
<evidence type="ECO:0000256" key="1">
    <source>
        <dbReference type="ARBA" id="ARBA00022434"/>
    </source>
</evidence>
<organism evidence="6">
    <name type="scientific">uncultured prokaryote</name>
    <dbReference type="NCBI Taxonomy" id="198431"/>
    <lineage>
        <taxon>unclassified sequences</taxon>
        <taxon>environmental samples</taxon>
    </lineage>
</organism>
<dbReference type="PANTHER" id="PTHR30295:SF0">
    <property type="entry name" value="BACTERIOFERRITIN"/>
    <property type="match status" value="1"/>
</dbReference>
<dbReference type="GO" id="GO:0006826">
    <property type="term" value="P:iron ion transport"/>
    <property type="evidence" value="ECO:0007669"/>
    <property type="project" value="InterPro"/>
</dbReference>
<name>M1GLA6_9ZZZZ</name>
<dbReference type="PANTHER" id="PTHR30295">
    <property type="entry name" value="BACTERIOFERRITIN"/>
    <property type="match status" value="1"/>
</dbReference>
<dbReference type="SUPFAM" id="SSF47240">
    <property type="entry name" value="Ferritin-like"/>
    <property type="match status" value="1"/>
</dbReference>
<keyword evidence="3" id="KW-0479">Metal-binding</keyword>
<dbReference type="GO" id="GO:0008199">
    <property type="term" value="F:ferric iron binding"/>
    <property type="evidence" value="ECO:0007669"/>
    <property type="project" value="InterPro"/>
</dbReference>
<dbReference type="InterPro" id="IPR012347">
    <property type="entry name" value="Ferritin-like"/>
</dbReference>
<proteinExistence type="predicted"/>
<keyword evidence="1" id="KW-0409">Iron storage</keyword>
<evidence type="ECO:0000259" key="5">
    <source>
        <dbReference type="PROSITE" id="PS50905"/>
    </source>
</evidence>
<sequence length="161" mass="18253">MLANLDRVLRGDPRTIGYLRQGLNHEMSVVQHYVTQGQLCALWGMDAECAYFRREASEELGHAAMIIRHMLALGLTPNATQLAAVRPGRDKAEFLVRDMQLEQEAVQLYAEAVDHCRRTRDETARQLFAALLKDEQAHLRELERMLADATHQESCYGGIFG</sequence>
<dbReference type="InterPro" id="IPR009078">
    <property type="entry name" value="Ferritin-like_SF"/>
</dbReference>
<dbReference type="PRINTS" id="PR00601">
    <property type="entry name" value="BACFERRITIN"/>
</dbReference>
<dbReference type="EMBL" id="JQ815896">
    <property type="protein sequence ID" value="AGE14132.1"/>
    <property type="molecule type" value="Genomic_DNA"/>
</dbReference>
<dbReference type="GO" id="GO:0020037">
    <property type="term" value="F:heme binding"/>
    <property type="evidence" value="ECO:0007669"/>
    <property type="project" value="TreeGrafter"/>
</dbReference>
<dbReference type="AlphaFoldDB" id="M1GLA6"/>
<feature type="domain" description="Ferritin-like diiron" evidence="5">
    <location>
        <begin position="9"/>
        <end position="153"/>
    </location>
</feature>
<dbReference type="PIRSF" id="PIRSF002560">
    <property type="entry name" value="Bacterioferritin"/>
    <property type="match status" value="1"/>
</dbReference>
<dbReference type="InterPro" id="IPR002024">
    <property type="entry name" value="Bacterioferritin"/>
</dbReference>
<dbReference type="InterPro" id="IPR009040">
    <property type="entry name" value="Ferritin-like_diiron"/>
</dbReference>
<evidence type="ECO:0000256" key="2">
    <source>
        <dbReference type="ARBA" id="ARBA00022617"/>
    </source>
</evidence>
<evidence type="ECO:0000256" key="3">
    <source>
        <dbReference type="ARBA" id="ARBA00022723"/>
    </source>
</evidence>
<protein>
    <submittedName>
        <fullName evidence="6">Ferritin Dps family protein</fullName>
    </submittedName>
</protein>
<keyword evidence="2" id="KW-0349">Heme</keyword>
<reference evidence="6" key="1">
    <citation type="journal article" date="2013" name="Appl. Environ. Microbiol.">
        <title>RubisCO Gene Clusters Found in a Metagenome Microarray from Acid Mine Drainage.</title>
        <authorList>
            <person name="Guo X."/>
            <person name="Yin H."/>
            <person name="Cong J."/>
            <person name="Dai Z."/>
            <person name="Liang Y."/>
            <person name="Liu X."/>
        </authorList>
    </citation>
    <scope>NUCLEOTIDE SEQUENCE</scope>
</reference>
<keyword evidence="4" id="KW-0408">Iron</keyword>
<dbReference type="InterPro" id="IPR008331">
    <property type="entry name" value="Ferritin_DPS_dom"/>
</dbReference>
<accession>M1GLA6</accession>
<dbReference type="Gene3D" id="1.20.1260.10">
    <property type="match status" value="1"/>
</dbReference>